<reference evidence="1 2" key="1">
    <citation type="journal article" date="2021" name="Int. J. Syst. Evol. Microbiol.">
        <title>Amazonocrinis nigriterrae gen. nov., sp. nov., Atlanticothrix silvestris gen. nov., sp. nov. and Dendronalium phyllosphericum gen. nov., sp. nov., nostocacean cyanobacteria from Brazilian environments.</title>
        <authorList>
            <person name="Alvarenga D.O."/>
            <person name="Andreote A.P.D."/>
            <person name="Branco L.H.Z."/>
            <person name="Delbaje E."/>
            <person name="Cruz R.B."/>
            <person name="Varani A.M."/>
            <person name="Fiore M.F."/>
        </authorList>
    </citation>
    <scope>NUCLEOTIDE SEQUENCE [LARGE SCALE GENOMIC DNA]</scope>
    <source>
        <strain evidence="1 2">CENA369</strain>
    </source>
</reference>
<proteinExistence type="predicted"/>
<evidence type="ECO:0000313" key="1">
    <source>
        <dbReference type="EMBL" id="MBH8574652.1"/>
    </source>
</evidence>
<keyword evidence="2" id="KW-1185">Reference proteome</keyword>
<dbReference type="Proteomes" id="UP000662314">
    <property type="component" value="Unassembled WGS sequence"/>
</dbReference>
<dbReference type="AlphaFoldDB" id="A0A8J7IB59"/>
<comment type="caution">
    <text evidence="1">The sequence shown here is derived from an EMBL/GenBank/DDBJ whole genome shotgun (WGS) entry which is preliminary data.</text>
</comment>
<name>A0A8J7IB59_9NOST</name>
<sequence>MTVTTTGNLPLGDEDLPVLTPVTYVRKYSQKFAWRKTTQFSRAKSQRYRQVDRLERTTGRTSASNWLLLATSLCSAGLTVKDCIVLTPEFFLVSG</sequence>
<accession>A0A8J7IB59</accession>
<evidence type="ECO:0000313" key="2">
    <source>
        <dbReference type="Proteomes" id="UP000662314"/>
    </source>
</evidence>
<protein>
    <submittedName>
        <fullName evidence="1">Uncharacterized protein</fullName>
    </submittedName>
</protein>
<gene>
    <name evidence="1" type="ORF">I8752_16795</name>
</gene>
<organism evidence="1 2">
    <name type="scientific">Dendronalium phyllosphericum CENA369</name>
    <dbReference type="NCBI Taxonomy" id="1725256"/>
    <lineage>
        <taxon>Bacteria</taxon>
        <taxon>Bacillati</taxon>
        <taxon>Cyanobacteriota</taxon>
        <taxon>Cyanophyceae</taxon>
        <taxon>Nostocales</taxon>
        <taxon>Nostocaceae</taxon>
        <taxon>Dendronalium</taxon>
        <taxon>Dendronalium phyllosphericum</taxon>
    </lineage>
</organism>
<dbReference type="RefSeq" id="WP_214433448.1">
    <property type="nucleotide sequence ID" value="NZ_CAWPUQ010000318.1"/>
</dbReference>
<dbReference type="EMBL" id="JAECZA010000080">
    <property type="protein sequence ID" value="MBH8574652.1"/>
    <property type="molecule type" value="Genomic_DNA"/>
</dbReference>